<name>A0A2H3ASR1_9AGAR</name>
<keyword evidence="3" id="KW-1185">Reference proteome</keyword>
<evidence type="ECO:0000313" key="3">
    <source>
        <dbReference type="Proteomes" id="UP000218334"/>
    </source>
</evidence>
<protein>
    <submittedName>
        <fullName evidence="2">Uncharacterized protein</fullName>
    </submittedName>
</protein>
<reference evidence="3" key="1">
    <citation type="journal article" date="2017" name="Nat. Ecol. Evol.">
        <title>Genome expansion and lineage-specific genetic innovations in the forest pathogenic fungi Armillaria.</title>
        <authorList>
            <person name="Sipos G."/>
            <person name="Prasanna A.N."/>
            <person name="Walter M.C."/>
            <person name="O'Connor E."/>
            <person name="Balint B."/>
            <person name="Krizsan K."/>
            <person name="Kiss B."/>
            <person name="Hess J."/>
            <person name="Varga T."/>
            <person name="Slot J."/>
            <person name="Riley R."/>
            <person name="Boka B."/>
            <person name="Rigling D."/>
            <person name="Barry K."/>
            <person name="Lee J."/>
            <person name="Mihaltcheva S."/>
            <person name="LaButti K."/>
            <person name="Lipzen A."/>
            <person name="Waldron R."/>
            <person name="Moloney N.M."/>
            <person name="Sperisen C."/>
            <person name="Kredics L."/>
            <person name="Vagvoelgyi C."/>
            <person name="Patrignani A."/>
            <person name="Fitzpatrick D."/>
            <person name="Nagy I."/>
            <person name="Doyle S."/>
            <person name="Anderson J.B."/>
            <person name="Grigoriev I.V."/>
            <person name="Gueldener U."/>
            <person name="Muensterkoetter M."/>
            <person name="Nagy L.G."/>
        </authorList>
    </citation>
    <scope>NUCLEOTIDE SEQUENCE [LARGE SCALE GENOMIC DNA]</scope>
    <source>
        <strain evidence="3">28-4</strain>
    </source>
</reference>
<organism evidence="2 3">
    <name type="scientific">Armillaria solidipes</name>
    <dbReference type="NCBI Taxonomy" id="1076256"/>
    <lineage>
        <taxon>Eukaryota</taxon>
        <taxon>Fungi</taxon>
        <taxon>Dikarya</taxon>
        <taxon>Basidiomycota</taxon>
        <taxon>Agaricomycotina</taxon>
        <taxon>Agaricomycetes</taxon>
        <taxon>Agaricomycetidae</taxon>
        <taxon>Agaricales</taxon>
        <taxon>Marasmiineae</taxon>
        <taxon>Physalacriaceae</taxon>
        <taxon>Armillaria</taxon>
    </lineage>
</organism>
<dbReference type="EMBL" id="KZ293484">
    <property type="protein sequence ID" value="PBK60630.1"/>
    <property type="molecule type" value="Genomic_DNA"/>
</dbReference>
<dbReference type="Proteomes" id="UP000218334">
    <property type="component" value="Unassembled WGS sequence"/>
</dbReference>
<accession>A0A2H3ASR1</accession>
<proteinExistence type="predicted"/>
<evidence type="ECO:0000256" key="1">
    <source>
        <dbReference type="SAM" id="Coils"/>
    </source>
</evidence>
<gene>
    <name evidence="2" type="ORF">ARMSODRAFT_897736</name>
</gene>
<feature type="non-terminal residue" evidence="2">
    <location>
        <position position="1"/>
    </location>
</feature>
<evidence type="ECO:0000313" key="2">
    <source>
        <dbReference type="EMBL" id="PBK60630.1"/>
    </source>
</evidence>
<dbReference type="AlphaFoldDB" id="A0A2H3ASR1"/>
<keyword evidence="1" id="KW-0175">Coiled coil</keyword>
<feature type="coiled-coil region" evidence="1">
    <location>
        <begin position="650"/>
        <end position="682"/>
    </location>
</feature>
<sequence length="782" mass="88028">LYHKGAYTPVARRLARVLVKSGCSQESVGRVIREIGESAGLTVIGEMDRRTVERTIIEGGIASQIQLGHEMAVAKHFTCSGDSTTHRSINYNSMHITIRAPSDYSNPHSKLTPKTRLVDVRASVNHTSETQVSEWRAVMTDISLMFQHSPLAQREHLTFCVDDFARKLRGMLSDHASDVKKTFRLLMEWKQYVIRTGLGFDNILDLDLSELSVILDPAEEQMIEEAGGRVSWTQLSDVDRSLHRSKMMERLAYEVGARLFDEKPEEERHDLELMFWGGCAAHKDMNVAKGGCARMAAAWEKYELDPPVSLPNKDNDAAIRLAEVTDGTSAVVRRALDVSSRGGVKLTSIAGSLFNHKDEKKGQQDTQLYHRQHRNGYRPTRFPNTSSVRYQSHLLAATDLIINDKYYDQYVEDIIAFSKEKPGLNHLEQNFQKGIRDSATKVELTAMGLYSEIFSIPYIRYVRGTTQGVVNHLTLKDYHETVKAHHRHILASLDMVISPSIAYTTDTLDGQPWEHPEFIYKAIYLMPQMPNLQVIFAEFVEGALETWDRFTSEYAVGGLIDTASDEVLESAFMPATNDANEGALGSVVRVTARNNPSLTIAHAAQLASFFRNETQTHMDRHYTPEDHRYIMAAARKLDASGVEQQRRDALVNANLEKVKMNKEKQEKTRARAEAIRNRLANTAVILKRDNLFSLGIDALNDQIDLHRQAEREANVTDCATPAKSKMSRKVYKLSALHAALTKLDGSMVVDGEIGPAKVKEYMPGSVLVRENDIQEDEEMLPQ</sequence>
<dbReference type="STRING" id="1076256.A0A2H3ASR1"/>